<protein>
    <submittedName>
        <fullName evidence="1">Uncharacterized protein</fullName>
    </submittedName>
</protein>
<dbReference type="AlphaFoldDB" id="A0A9D4ELT4"/>
<gene>
    <name evidence="1" type="ORF">DPMN_160586</name>
</gene>
<reference evidence="1" key="2">
    <citation type="submission" date="2020-11" db="EMBL/GenBank/DDBJ databases">
        <authorList>
            <person name="McCartney M.A."/>
            <person name="Auch B."/>
            <person name="Kono T."/>
            <person name="Mallez S."/>
            <person name="Becker A."/>
            <person name="Gohl D.M."/>
            <person name="Silverstein K.A.T."/>
            <person name="Koren S."/>
            <person name="Bechman K.B."/>
            <person name="Herman A."/>
            <person name="Abrahante J.E."/>
            <person name="Garbe J."/>
        </authorList>
    </citation>
    <scope>NUCLEOTIDE SEQUENCE</scope>
    <source>
        <strain evidence="1">Duluth1</strain>
        <tissue evidence="1">Whole animal</tissue>
    </source>
</reference>
<comment type="caution">
    <text evidence="1">The sequence shown here is derived from an EMBL/GenBank/DDBJ whole genome shotgun (WGS) entry which is preliminary data.</text>
</comment>
<organism evidence="1 2">
    <name type="scientific">Dreissena polymorpha</name>
    <name type="common">Zebra mussel</name>
    <name type="synonym">Mytilus polymorpha</name>
    <dbReference type="NCBI Taxonomy" id="45954"/>
    <lineage>
        <taxon>Eukaryota</taxon>
        <taxon>Metazoa</taxon>
        <taxon>Spiralia</taxon>
        <taxon>Lophotrochozoa</taxon>
        <taxon>Mollusca</taxon>
        <taxon>Bivalvia</taxon>
        <taxon>Autobranchia</taxon>
        <taxon>Heteroconchia</taxon>
        <taxon>Euheterodonta</taxon>
        <taxon>Imparidentia</taxon>
        <taxon>Neoheterodontei</taxon>
        <taxon>Myida</taxon>
        <taxon>Dreissenoidea</taxon>
        <taxon>Dreissenidae</taxon>
        <taxon>Dreissena</taxon>
    </lineage>
</organism>
<name>A0A9D4ELT4_DREPO</name>
<reference evidence="1" key="1">
    <citation type="journal article" date="2019" name="bioRxiv">
        <title>The Genome of the Zebra Mussel, Dreissena polymorpha: A Resource for Invasive Species Research.</title>
        <authorList>
            <person name="McCartney M.A."/>
            <person name="Auch B."/>
            <person name="Kono T."/>
            <person name="Mallez S."/>
            <person name="Zhang Y."/>
            <person name="Obille A."/>
            <person name="Becker A."/>
            <person name="Abrahante J.E."/>
            <person name="Garbe J."/>
            <person name="Badalamenti J.P."/>
            <person name="Herman A."/>
            <person name="Mangelson H."/>
            <person name="Liachko I."/>
            <person name="Sullivan S."/>
            <person name="Sone E.D."/>
            <person name="Koren S."/>
            <person name="Silverstein K.A.T."/>
            <person name="Beckman K.B."/>
            <person name="Gohl D.M."/>
        </authorList>
    </citation>
    <scope>NUCLEOTIDE SEQUENCE</scope>
    <source>
        <strain evidence="1">Duluth1</strain>
        <tissue evidence="1">Whole animal</tissue>
    </source>
</reference>
<proteinExistence type="predicted"/>
<evidence type="ECO:0000313" key="2">
    <source>
        <dbReference type="Proteomes" id="UP000828390"/>
    </source>
</evidence>
<dbReference type="Proteomes" id="UP000828390">
    <property type="component" value="Unassembled WGS sequence"/>
</dbReference>
<dbReference type="EMBL" id="JAIWYP010000008">
    <property type="protein sequence ID" value="KAH3782667.1"/>
    <property type="molecule type" value="Genomic_DNA"/>
</dbReference>
<accession>A0A9D4ELT4</accession>
<evidence type="ECO:0000313" key="1">
    <source>
        <dbReference type="EMBL" id="KAH3782667.1"/>
    </source>
</evidence>
<keyword evidence="2" id="KW-1185">Reference proteome</keyword>
<sequence>MGDRDTVVEINSIKLDQAVVYWSGSFGMSGPGRSGRSGGDRAEVHLVQLRSYRARVQVEMIEWKSERWLSGRRE</sequence>